<dbReference type="GO" id="GO:0008270">
    <property type="term" value="F:zinc ion binding"/>
    <property type="evidence" value="ECO:0007669"/>
    <property type="project" value="InterPro"/>
</dbReference>
<proteinExistence type="predicted"/>
<dbReference type="RefSeq" id="WP_149999292.1">
    <property type="nucleotide sequence ID" value="NZ_BKCL01000001.1"/>
</dbReference>
<evidence type="ECO:0000313" key="3">
    <source>
        <dbReference type="Proteomes" id="UP000322084"/>
    </source>
</evidence>
<keyword evidence="4" id="KW-1185">Reference proteome</keyword>
<sequence length="100" mass="11303">MTTDRFQTVSQFVQPLLFSLISRLLPSGRREGRYWVALNPTRADRKRGSFKVNLMTGAWRDYATGDGGGDVISLYAYVYGLKQSQALRLIEQQAGISNDR</sequence>
<comment type="caution">
    <text evidence="1">The sequence shown here is derived from an EMBL/GenBank/DDBJ whole genome shotgun (WGS) entry which is preliminary data.</text>
</comment>
<name>A0A5A7ML53_9PROT</name>
<dbReference type="EMBL" id="BKCM01000042">
    <property type="protein sequence ID" value="GER02318.1"/>
    <property type="molecule type" value="Genomic_DNA"/>
</dbReference>
<protein>
    <recommendedName>
        <fullName evidence="5">Zinc finger CHC2-type domain-containing protein</fullName>
    </recommendedName>
</protein>
<dbReference type="InterPro" id="IPR036977">
    <property type="entry name" value="DNA_primase_Znf_CHC2"/>
</dbReference>
<dbReference type="GO" id="GO:0006260">
    <property type="term" value="P:DNA replication"/>
    <property type="evidence" value="ECO:0007669"/>
    <property type="project" value="InterPro"/>
</dbReference>
<dbReference type="GO" id="GO:0003677">
    <property type="term" value="F:DNA binding"/>
    <property type="evidence" value="ECO:0007669"/>
    <property type="project" value="InterPro"/>
</dbReference>
<dbReference type="Gene3D" id="3.90.580.10">
    <property type="entry name" value="Zinc finger, CHC2-type domain"/>
    <property type="match status" value="1"/>
</dbReference>
<dbReference type="Proteomes" id="UP000325187">
    <property type="component" value="Unassembled WGS sequence"/>
</dbReference>
<evidence type="ECO:0008006" key="5">
    <source>
        <dbReference type="Google" id="ProtNLM"/>
    </source>
</evidence>
<evidence type="ECO:0000313" key="4">
    <source>
        <dbReference type="Proteomes" id="UP000325187"/>
    </source>
</evidence>
<organism evidence="1 3">
    <name type="scientific">Iodidimonas gelatinilytica</name>
    <dbReference type="NCBI Taxonomy" id="1236966"/>
    <lineage>
        <taxon>Bacteria</taxon>
        <taxon>Pseudomonadati</taxon>
        <taxon>Pseudomonadota</taxon>
        <taxon>Alphaproteobacteria</taxon>
        <taxon>Iodidimonadales</taxon>
        <taxon>Iodidimonadaceae</taxon>
        <taxon>Iodidimonas</taxon>
    </lineage>
</organism>
<dbReference type="Proteomes" id="UP000322084">
    <property type="component" value="Unassembled WGS sequence"/>
</dbReference>
<dbReference type="SUPFAM" id="SSF57783">
    <property type="entry name" value="Zinc beta-ribbon"/>
    <property type="match status" value="1"/>
</dbReference>
<gene>
    <name evidence="1" type="ORF">JCM17844_02740</name>
    <name evidence="2" type="ORF">JCM17845_29410</name>
</gene>
<dbReference type="AlphaFoldDB" id="A0A5A7ML53"/>
<evidence type="ECO:0000313" key="1">
    <source>
        <dbReference type="EMBL" id="GEQ96637.1"/>
    </source>
</evidence>
<dbReference type="EMBL" id="BKCL01000001">
    <property type="protein sequence ID" value="GEQ96637.1"/>
    <property type="molecule type" value="Genomic_DNA"/>
</dbReference>
<accession>A0A5A7N2H4</accession>
<reference evidence="3 4" key="1">
    <citation type="submission" date="2019-09" db="EMBL/GenBank/DDBJ databases">
        <title>NBRP : Genome information of microbial organism related human and environment.</title>
        <authorList>
            <person name="Hattori M."/>
            <person name="Oshima K."/>
            <person name="Inaba H."/>
            <person name="Suda W."/>
            <person name="Sakamoto M."/>
            <person name="Iino T."/>
            <person name="Kitahara M."/>
            <person name="Oshida Y."/>
            <person name="Iida T."/>
            <person name="Kudo T."/>
            <person name="Itoh T."/>
            <person name="Ohkuma M."/>
        </authorList>
    </citation>
    <scope>NUCLEOTIDE SEQUENCE [LARGE SCALE GENOMIC DNA]</scope>
    <source>
        <strain evidence="1 3">Hi-2</strain>
        <strain evidence="2 4">Mie-1</strain>
    </source>
</reference>
<accession>A0A5A7ML53</accession>
<evidence type="ECO:0000313" key="2">
    <source>
        <dbReference type="EMBL" id="GER02318.1"/>
    </source>
</evidence>